<sequence>MGSANSSAFLQGADDIDSAVQVCPLQLKTVALYPVRWAISQEETALPANFHPPTVLLENTHYCVRKLTPGWVYMFSEVSGTFHEYRVNEQGVITEVQPGVNSVLLPDVDAESALPCIHHPAQGKVFLKFVHHRWTARLQELARTDAKIREGYMQAFDLQELPEKGEGINIGETEALNALVEDFRSELRDFSWSFTDFAQGINEADLQGQCKKETEFSYCVALQDEIGIASELGQLHALHVNLILNHAEENTYAYTTSQMVDALIAREAGKKETEDKRNEAAGELKKRIRLADKDAFLEGYHKQAQEYDQARSCVFDDWKRWIDSDQMARKLELNDIYCADGFKAVEKELADILDGYVGAEKGKQDAEKWMAAEEGDAGTVGGSLKCVLFLASATNKITQQLKDLPGFDYGSLKVVGRIFDMPAHVQVSLATDTLMLEFAAPAAAMGAWAKNTQTRPHWKKWIKNVSKRYGIEIHEHGIALDTATELLLEANRKSLEAASGHYFSELSMTPLAAGMADVRIRNYLQTTLIEVFHLDPNFKDNPFDWLHTRLDPVVESIKENCGKFIGAVTFFQAFNMVSLFSGLRETHQDVMLGDRSMADKWLPFVDSFWSVAEGIVNLSGLLIRSEYAKALGVDLSATGVRVSEIFRGARAVQALTKGTTIITKVAVKYLPLIGPVLAIILEGKAVRQAWHTGQNAAVLLAAVQIGLTVSIGYLTILALAGAATIVSAPIVLIGAMLLVITVAVSAIQMYIARSRMEDFLSQSFWGEAPTLRYWDNQSRPSNDELLDAGSFITSQDEGVEVRQYFEAELNAFHYILFSPFVRVTEYMSKHAAITRQGEHKILSEFTGFVVCFPGYDQASCTVSIKLFEADRNWFFDDQWDDITDLFERRMDASFSSNEAMYRFTHYNHNNREQLELLIEYVKDGRKITGDEGLRIILDGNGVEELGVDERLTFEL</sequence>
<protein>
    <recommendedName>
        <fullName evidence="2">Toxin VasX N-terminal region domain-containing protein</fullName>
    </recommendedName>
</protein>
<dbReference type="RefSeq" id="WP_072799213.1">
    <property type="nucleotide sequence ID" value="NZ_FRAQ01000004.1"/>
</dbReference>
<evidence type="ECO:0000256" key="1">
    <source>
        <dbReference type="SAM" id="Phobius"/>
    </source>
</evidence>
<dbReference type="InterPro" id="IPR046864">
    <property type="entry name" value="VasX_N"/>
</dbReference>
<keyword evidence="1" id="KW-0472">Membrane</keyword>
<feature type="transmembrane region" description="Helical" evidence="1">
    <location>
        <begin position="698"/>
        <end position="720"/>
    </location>
</feature>
<dbReference type="EMBL" id="FRAQ01000004">
    <property type="protein sequence ID" value="SHK79347.1"/>
    <property type="molecule type" value="Genomic_DNA"/>
</dbReference>
<dbReference type="CDD" id="cd20708">
    <property type="entry name" value="MIX_IV"/>
    <property type="match status" value="1"/>
</dbReference>
<accession>A0A1M6VCT6</accession>
<reference evidence="4" key="1">
    <citation type="submission" date="2016-11" db="EMBL/GenBank/DDBJ databases">
        <authorList>
            <person name="Varghese N."/>
            <person name="Submissions S."/>
        </authorList>
    </citation>
    <scope>NUCLEOTIDE SEQUENCE [LARGE SCALE GENOMIC DNA]</scope>
    <source>
        <strain evidence="4">CGMCC 1.10835</strain>
    </source>
</reference>
<dbReference type="OrthoDB" id="6339631at2"/>
<feature type="transmembrane region" description="Helical" evidence="1">
    <location>
        <begin position="726"/>
        <end position="751"/>
    </location>
</feature>
<evidence type="ECO:0000313" key="3">
    <source>
        <dbReference type="EMBL" id="SHK79347.1"/>
    </source>
</evidence>
<dbReference type="STRING" id="564117.SAMN05216369_3126"/>
<feature type="transmembrane region" description="Helical" evidence="1">
    <location>
        <begin position="669"/>
        <end position="686"/>
    </location>
</feature>
<proteinExistence type="predicted"/>
<keyword evidence="4" id="KW-1185">Reference proteome</keyword>
<feature type="domain" description="Toxin VasX N-terminal region" evidence="2">
    <location>
        <begin position="23"/>
        <end position="160"/>
    </location>
</feature>
<evidence type="ECO:0000313" key="4">
    <source>
        <dbReference type="Proteomes" id="UP000184497"/>
    </source>
</evidence>
<keyword evidence="1" id="KW-0812">Transmembrane</keyword>
<keyword evidence="1" id="KW-1133">Transmembrane helix</keyword>
<dbReference type="AlphaFoldDB" id="A0A1M6VCT6"/>
<name>A0A1M6VCT6_9GAMM</name>
<organism evidence="3 4">
    <name type="scientific">Marinobacter antarcticus</name>
    <dbReference type="NCBI Taxonomy" id="564117"/>
    <lineage>
        <taxon>Bacteria</taxon>
        <taxon>Pseudomonadati</taxon>
        <taxon>Pseudomonadota</taxon>
        <taxon>Gammaproteobacteria</taxon>
        <taxon>Pseudomonadales</taxon>
        <taxon>Marinobacteraceae</taxon>
        <taxon>Marinobacter</taxon>
    </lineage>
</organism>
<dbReference type="Proteomes" id="UP000184497">
    <property type="component" value="Unassembled WGS sequence"/>
</dbReference>
<dbReference type="Pfam" id="PF20249">
    <property type="entry name" value="VasX_N"/>
    <property type="match status" value="1"/>
</dbReference>
<gene>
    <name evidence="3" type="ORF">SAMN05216369_3126</name>
</gene>
<evidence type="ECO:0000259" key="2">
    <source>
        <dbReference type="Pfam" id="PF20249"/>
    </source>
</evidence>